<dbReference type="PANTHER" id="PTHR11008:SF33">
    <property type="entry name" value="PROTEIN TAKEOUT"/>
    <property type="match status" value="1"/>
</dbReference>
<evidence type="ECO:0000256" key="1">
    <source>
        <dbReference type="ARBA" id="ARBA00022729"/>
    </source>
</evidence>
<keyword evidence="1 4" id="KW-0732">Signal</keyword>
<evidence type="ECO:0000256" key="2">
    <source>
        <dbReference type="ARBA" id="ARBA00023108"/>
    </source>
</evidence>
<keyword evidence="2" id="KW-0090">Biological rhythms</keyword>
<reference evidence="5" key="1">
    <citation type="submission" date="2022-12" db="EMBL/GenBank/DDBJ databases">
        <title>Chromosome-level genome assembly of the bean flower thrips Megalurothrips usitatus.</title>
        <authorList>
            <person name="Ma L."/>
            <person name="Liu Q."/>
            <person name="Li H."/>
            <person name="Cai W."/>
        </authorList>
    </citation>
    <scope>NUCLEOTIDE SEQUENCE</scope>
    <source>
        <strain evidence="5">Cailab_2022a</strain>
    </source>
</reference>
<accession>A0AAV7XR13</accession>
<name>A0AAV7XR13_9NEOP</name>
<evidence type="ECO:0000256" key="3">
    <source>
        <dbReference type="ARBA" id="ARBA00060902"/>
    </source>
</evidence>
<dbReference type="GO" id="GO:0007623">
    <property type="term" value="P:circadian rhythm"/>
    <property type="evidence" value="ECO:0007669"/>
    <property type="project" value="UniProtKB-ARBA"/>
</dbReference>
<organism evidence="5 6">
    <name type="scientific">Megalurothrips usitatus</name>
    <name type="common">bean blossom thrips</name>
    <dbReference type="NCBI Taxonomy" id="439358"/>
    <lineage>
        <taxon>Eukaryota</taxon>
        <taxon>Metazoa</taxon>
        <taxon>Ecdysozoa</taxon>
        <taxon>Arthropoda</taxon>
        <taxon>Hexapoda</taxon>
        <taxon>Insecta</taxon>
        <taxon>Pterygota</taxon>
        <taxon>Neoptera</taxon>
        <taxon>Paraneoptera</taxon>
        <taxon>Thysanoptera</taxon>
        <taxon>Terebrantia</taxon>
        <taxon>Thripoidea</taxon>
        <taxon>Thripidae</taxon>
        <taxon>Megalurothrips</taxon>
    </lineage>
</organism>
<dbReference type="PANTHER" id="PTHR11008">
    <property type="entry name" value="PROTEIN TAKEOUT-LIKE PROTEIN"/>
    <property type="match status" value="1"/>
</dbReference>
<evidence type="ECO:0000313" key="6">
    <source>
        <dbReference type="Proteomes" id="UP001075354"/>
    </source>
</evidence>
<dbReference type="GO" id="GO:0005615">
    <property type="term" value="C:extracellular space"/>
    <property type="evidence" value="ECO:0007669"/>
    <property type="project" value="TreeGrafter"/>
</dbReference>
<dbReference type="InterPro" id="IPR010562">
    <property type="entry name" value="Haemolymph_juvenile_hormone-bd"/>
</dbReference>
<evidence type="ECO:0008006" key="7">
    <source>
        <dbReference type="Google" id="ProtNLM"/>
    </source>
</evidence>
<dbReference type="SMART" id="SM00700">
    <property type="entry name" value="JHBP"/>
    <property type="match status" value="1"/>
</dbReference>
<evidence type="ECO:0000256" key="4">
    <source>
        <dbReference type="SAM" id="SignalP"/>
    </source>
</evidence>
<dbReference type="Proteomes" id="UP001075354">
    <property type="component" value="Chromosome 4"/>
</dbReference>
<sequence length="271" mass="29831">MCRVSALAASAAPVVAVVLAAALIPVSAISGGSKIRLEDLKVINEKPDWLLTCRRDDPKLNECLRKSFNHMIPALARGIPELGVNKFEPLYVDKIGLQKGNGGVIINGAFRNMYVHGPSNATATFLKLDVHRKVYSVGVFIPNIRVDADYTIEGNILLLPLVGEGAARLNLRNVSTSATCDVEFPEKEGQKVMWFKNIHVDFTVGDMRIHLNNLFNGNKVLGRTVNQFLNKNANEVIGELHEELGRALGEVFLPILQRAFGQIPTSHWLTE</sequence>
<evidence type="ECO:0000313" key="5">
    <source>
        <dbReference type="EMBL" id="KAJ1528363.1"/>
    </source>
</evidence>
<proteinExistence type="inferred from homology"/>
<feature type="signal peptide" evidence="4">
    <location>
        <begin position="1"/>
        <end position="28"/>
    </location>
</feature>
<protein>
    <recommendedName>
        <fullName evidence="7">Protein takeout-like</fullName>
    </recommendedName>
</protein>
<gene>
    <name evidence="5" type="ORF">ONE63_006782</name>
</gene>
<dbReference type="FunFam" id="3.15.10.30:FF:000001">
    <property type="entry name" value="Takeout-like protein 1"/>
    <property type="match status" value="1"/>
</dbReference>
<keyword evidence="6" id="KW-1185">Reference proteome</keyword>
<comment type="caution">
    <text evidence="5">The sequence shown here is derived from an EMBL/GenBank/DDBJ whole genome shotgun (WGS) entry which is preliminary data.</text>
</comment>
<comment type="similarity">
    <text evidence="3">Belongs to the TO family.</text>
</comment>
<dbReference type="InterPro" id="IPR038606">
    <property type="entry name" value="To_sf"/>
</dbReference>
<dbReference type="Pfam" id="PF06585">
    <property type="entry name" value="JHBP"/>
    <property type="match status" value="1"/>
</dbReference>
<dbReference type="EMBL" id="JAPTSV010000004">
    <property type="protein sequence ID" value="KAJ1528363.1"/>
    <property type="molecule type" value="Genomic_DNA"/>
</dbReference>
<dbReference type="Gene3D" id="3.15.10.30">
    <property type="entry name" value="Haemolymph juvenile hormone binding protein"/>
    <property type="match status" value="1"/>
</dbReference>
<feature type="chain" id="PRO_5043832398" description="Protein takeout-like" evidence="4">
    <location>
        <begin position="29"/>
        <end position="271"/>
    </location>
</feature>
<dbReference type="AlphaFoldDB" id="A0AAV7XR13"/>